<protein>
    <submittedName>
        <fullName evidence="2">4-diphosphocytidyl-2-C-methyl-D-erythritol kinase</fullName>
        <ecNumber evidence="2">2.7.1.148</ecNumber>
    </submittedName>
</protein>
<organism evidence="2">
    <name type="scientific">bioreactor metagenome</name>
    <dbReference type="NCBI Taxonomy" id="1076179"/>
    <lineage>
        <taxon>unclassified sequences</taxon>
        <taxon>metagenomes</taxon>
        <taxon>ecological metagenomes</taxon>
    </lineage>
</organism>
<dbReference type="Gene3D" id="3.30.70.890">
    <property type="entry name" value="GHMP kinase, C-terminal domain"/>
    <property type="match status" value="1"/>
</dbReference>
<reference evidence="2" key="1">
    <citation type="submission" date="2019-08" db="EMBL/GenBank/DDBJ databases">
        <authorList>
            <person name="Kucharzyk K."/>
            <person name="Murdoch R.W."/>
            <person name="Higgins S."/>
            <person name="Loffler F."/>
        </authorList>
    </citation>
    <scope>NUCLEOTIDE SEQUENCE</scope>
</reference>
<evidence type="ECO:0000313" key="2">
    <source>
        <dbReference type="EMBL" id="MPN43662.1"/>
    </source>
</evidence>
<comment type="caution">
    <text evidence="2">The sequence shown here is derived from an EMBL/GenBank/DDBJ whole genome shotgun (WGS) entry which is preliminary data.</text>
</comment>
<proteinExistence type="predicted"/>
<name>A0A645HYV0_9ZZZZ</name>
<dbReference type="SUPFAM" id="SSF55060">
    <property type="entry name" value="GHMP Kinase, C-terminal domain"/>
    <property type="match status" value="1"/>
</dbReference>
<dbReference type="EC" id="2.7.1.148" evidence="2"/>
<dbReference type="EMBL" id="VSSQ01102193">
    <property type="protein sequence ID" value="MPN43662.1"/>
    <property type="molecule type" value="Genomic_DNA"/>
</dbReference>
<keyword evidence="2" id="KW-0808">Transferase</keyword>
<dbReference type="Pfam" id="PF08544">
    <property type="entry name" value="GHMP_kinases_C"/>
    <property type="match status" value="1"/>
</dbReference>
<dbReference type="AlphaFoldDB" id="A0A645HYV0"/>
<feature type="domain" description="GHMP kinase C-terminal" evidence="1">
    <location>
        <begin position="87"/>
        <end position="124"/>
    </location>
</feature>
<gene>
    <name evidence="2" type="primary">ispE_45</name>
    <name evidence="2" type="ORF">SDC9_191222</name>
</gene>
<sequence length="147" mass="16852">MQGVGEKYTYKASFPPFKILVAIPEWRVSTPWAYAEVDKFYKIAEGGNFPLDEEKSLDEAEKYYEALSRGENVGLLPNDFYPWLFGMHSEYEEFFNACKQSGAIAYGLSGSGSSVFALFNSEDACVKLSDFEKMQWIQQILFWSDDR</sequence>
<evidence type="ECO:0000259" key="1">
    <source>
        <dbReference type="Pfam" id="PF08544"/>
    </source>
</evidence>
<dbReference type="GO" id="GO:0050515">
    <property type="term" value="F:4-(cytidine 5'-diphospho)-2-C-methyl-D-erythritol kinase activity"/>
    <property type="evidence" value="ECO:0007669"/>
    <property type="project" value="UniProtKB-EC"/>
</dbReference>
<dbReference type="InterPro" id="IPR013750">
    <property type="entry name" value="GHMP_kinase_C_dom"/>
</dbReference>
<accession>A0A645HYV0</accession>
<keyword evidence="2" id="KW-0418">Kinase</keyword>
<dbReference type="InterPro" id="IPR036554">
    <property type="entry name" value="GHMP_kinase_C_sf"/>
</dbReference>